<evidence type="ECO:0000313" key="1">
    <source>
        <dbReference type="EMBL" id="MFC4246269.1"/>
    </source>
</evidence>
<dbReference type="PANTHER" id="PTHR43459">
    <property type="entry name" value="ENOYL-COA HYDRATASE"/>
    <property type="match status" value="1"/>
</dbReference>
<dbReference type="CDD" id="cd06558">
    <property type="entry name" value="crotonase-like"/>
    <property type="match status" value="1"/>
</dbReference>
<name>A0ABD5NW08_9EURY</name>
<gene>
    <name evidence="1" type="ORF">ACFOZ7_04570</name>
</gene>
<dbReference type="SUPFAM" id="SSF52096">
    <property type="entry name" value="ClpP/crotonase"/>
    <property type="match status" value="1"/>
</dbReference>
<dbReference type="Gene3D" id="3.90.226.10">
    <property type="entry name" value="2-enoyl-CoA Hydratase, Chain A, domain 1"/>
    <property type="match status" value="1"/>
</dbReference>
<dbReference type="AlphaFoldDB" id="A0ABD5NW08"/>
<dbReference type="PANTHER" id="PTHR43459:SF1">
    <property type="entry name" value="EG:BACN32G11.4 PROTEIN"/>
    <property type="match status" value="1"/>
</dbReference>
<comment type="caution">
    <text evidence="1">The sequence shown here is derived from an EMBL/GenBank/DDBJ whole genome shotgun (WGS) entry which is preliminary data.</text>
</comment>
<dbReference type="EMBL" id="JBHSDJ010000013">
    <property type="protein sequence ID" value="MFC4246269.1"/>
    <property type="molecule type" value="Genomic_DNA"/>
</dbReference>
<dbReference type="InterPro" id="IPR001753">
    <property type="entry name" value="Enoyl-CoA_hydra/iso"/>
</dbReference>
<dbReference type="GeneID" id="71854956"/>
<dbReference type="RefSeq" id="WP_246967642.1">
    <property type="nucleotide sequence ID" value="NZ_CP095397.1"/>
</dbReference>
<dbReference type="InterPro" id="IPR014748">
    <property type="entry name" value="Enoyl-CoA_hydra_C"/>
</dbReference>
<dbReference type="Pfam" id="PF00378">
    <property type="entry name" value="ECH_1"/>
    <property type="match status" value="1"/>
</dbReference>
<dbReference type="Proteomes" id="UP001595821">
    <property type="component" value="Unassembled WGS sequence"/>
</dbReference>
<protein>
    <submittedName>
        <fullName evidence="1">Enoyl-CoA hydratase/isomerase family protein</fullName>
    </submittedName>
</protein>
<dbReference type="InterPro" id="IPR029045">
    <property type="entry name" value="ClpP/crotonase-like_dom_sf"/>
</dbReference>
<evidence type="ECO:0000313" key="2">
    <source>
        <dbReference type="Proteomes" id="UP001595821"/>
    </source>
</evidence>
<dbReference type="Gene3D" id="1.10.12.10">
    <property type="entry name" value="Lyase 2-enoyl-coa Hydratase, Chain A, domain 2"/>
    <property type="match status" value="1"/>
</dbReference>
<proteinExistence type="predicted"/>
<accession>A0ABD5NW08</accession>
<sequence length="262" mass="27463">MTSTEHLSVETAEGVGRIVMDRPERHNAMDEAMAANLATTIDSLSADDDVRCLVLTGTDGVFNTGADLSTFDGDETDADRLDAIATPLHAAVQALVDAPKPVVTGVNGVVAGGGLGLALAGDVVLVADDARFEYAYPTIGLSGDGGATWFLPRLLGLRRAQAFALLEEPIDATAAVEHGLATDAVPADEFDDRLEATASKLASGPTLAYAEIKTLLHESGQNDLETHLDAEKDRITDLADTDDYAAGLHGFLEKESPEFEGE</sequence>
<organism evidence="1 2">
    <name type="scientific">Natribaculum luteum</name>
    <dbReference type="NCBI Taxonomy" id="1586232"/>
    <lineage>
        <taxon>Archaea</taxon>
        <taxon>Methanobacteriati</taxon>
        <taxon>Methanobacteriota</taxon>
        <taxon>Stenosarchaea group</taxon>
        <taxon>Halobacteria</taxon>
        <taxon>Halobacteriales</taxon>
        <taxon>Natrialbaceae</taxon>
        <taxon>Natribaculum</taxon>
    </lineage>
</organism>
<reference evidence="1 2" key="1">
    <citation type="journal article" date="2014" name="Int. J. Syst. Evol. Microbiol.">
        <title>Complete genome sequence of Corynebacterium casei LMG S-19264T (=DSM 44701T), isolated from a smear-ripened cheese.</title>
        <authorList>
            <consortium name="US DOE Joint Genome Institute (JGI-PGF)"/>
            <person name="Walter F."/>
            <person name="Albersmeier A."/>
            <person name="Kalinowski J."/>
            <person name="Ruckert C."/>
        </authorList>
    </citation>
    <scope>NUCLEOTIDE SEQUENCE [LARGE SCALE GENOMIC DNA]</scope>
    <source>
        <strain evidence="1 2">IBRC-M 10912</strain>
    </source>
</reference>